<dbReference type="RefSeq" id="WP_205292567.1">
    <property type="nucleotide sequence ID" value="NZ_CP074406.1"/>
</dbReference>
<feature type="domain" description="Peptidase S24/S26A/S26B/S26C" evidence="6">
    <location>
        <begin position="12"/>
        <end position="83"/>
    </location>
</feature>
<protein>
    <submittedName>
        <fullName evidence="7">S24/S26 family peptidase</fullName>
    </submittedName>
</protein>
<comment type="caution">
    <text evidence="7">The sequence shown here is derived from an EMBL/GenBank/DDBJ whole genome shotgun (WGS) entry which is preliminary data.</text>
</comment>
<reference evidence="7" key="1">
    <citation type="submission" date="2021-01" db="EMBL/GenBank/DDBJ databases">
        <title>Novel species in genus Nocardioides.</title>
        <authorList>
            <person name="Zhang G."/>
        </authorList>
    </citation>
    <scope>NUCLEOTIDE SEQUENCE</scope>
    <source>
        <strain evidence="7">Zg-536</strain>
    </source>
</reference>
<keyword evidence="2" id="KW-0378">Hydrolase</keyword>
<evidence type="ECO:0000256" key="2">
    <source>
        <dbReference type="ARBA" id="ARBA00022801"/>
    </source>
</evidence>
<dbReference type="PANTHER" id="PTHR40661">
    <property type="match status" value="1"/>
</dbReference>
<evidence type="ECO:0000256" key="3">
    <source>
        <dbReference type="ARBA" id="ARBA00023015"/>
    </source>
</evidence>
<keyword evidence="4" id="KW-0238">DNA-binding</keyword>
<dbReference type="GO" id="GO:0006508">
    <property type="term" value="P:proteolysis"/>
    <property type="evidence" value="ECO:0007669"/>
    <property type="project" value="UniProtKB-KW"/>
</dbReference>
<name>A0A939BZF1_9ACTN</name>
<evidence type="ECO:0000259" key="6">
    <source>
        <dbReference type="Pfam" id="PF00717"/>
    </source>
</evidence>
<evidence type="ECO:0000313" key="7">
    <source>
        <dbReference type="EMBL" id="MBM9461248.1"/>
    </source>
</evidence>
<evidence type="ECO:0000256" key="1">
    <source>
        <dbReference type="ARBA" id="ARBA00022670"/>
    </source>
</evidence>
<keyword evidence="3" id="KW-0805">Transcription regulation</keyword>
<dbReference type="GO" id="GO:0004252">
    <property type="term" value="F:serine-type endopeptidase activity"/>
    <property type="evidence" value="ECO:0007669"/>
    <property type="project" value="InterPro"/>
</dbReference>
<accession>A0A939BZF1</accession>
<evidence type="ECO:0000256" key="5">
    <source>
        <dbReference type="ARBA" id="ARBA00023163"/>
    </source>
</evidence>
<organism evidence="7 8">
    <name type="scientific">Nocardioides faecalis</name>
    <dbReference type="NCBI Taxonomy" id="2803858"/>
    <lineage>
        <taxon>Bacteria</taxon>
        <taxon>Bacillati</taxon>
        <taxon>Actinomycetota</taxon>
        <taxon>Actinomycetes</taxon>
        <taxon>Propionibacteriales</taxon>
        <taxon>Nocardioidaceae</taxon>
        <taxon>Nocardioides</taxon>
    </lineage>
</organism>
<sequence>MGEHVAQGRSGRRPRRLGAAIVRGDSMYPTLRSGDRLLVTYGTPVRAGHVVVARLPDGTVAVKRAAERRPGGWWLLGDNPARSTDSTRWGVIAEHDVWAVARLRIAPRPALLRRRRTQD</sequence>
<keyword evidence="1" id="KW-0645">Protease</keyword>
<dbReference type="EMBL" id="JAERTX010000015">
    <property type="protein sequence ID" value="MBM9461248.1"/>
    <property type="molecule type" value="Genomic_DNA"/>
</dbReference>
<keyword evidence="5" id="KW-0804">Transcription</keyword>
<keyword evidence="8" id="KW-1185">Reference proteome</keyword>
<dbReference type="CDD" id="cd06462">
    <property type="entry name" value="Peptidase_S24_S26"/>
    <property type="match status" value="1"/>
</dbReference>
<dbReference type="AlphaFoldDB" id="A0A939BZF1"/>
<dbReference type="GO" id="GO:0016020">
    <property type="term" value="C:membrane"/>
    <property type="evidence" value="ECO:0007669"/>
    <property type="project" value="InterPro"/>
</dbReference>
<dbReference type="SUPFAM" id="SSF51306">
    <property type="entry name" value="LexA/Signal peptidase"/>
    <property type="match status" value="1"/>
</dbReference>
<dbReference type="PANTHER" id="PTHR40661:SF3">
    <property type="entry name" value="FELS-1 PROPHAGE TRANSCRIPTIONAL REGULATOR"/>
    <property type="match status" value="1"/>
</dbReference>
<dbReference type="PROSITE" id="PS00501">
    <property type="entry name" value="SPASE_I_1"/>
    <property type="match status" value="1"/>
</dbReference>
<evidence type="ECO:0000256" key="4">
    <source>
        <dbReference type="ARBA" id="ARBA00023125"/>
    </source>
</evidence>
<proteinExistence type="predicted"/>
<evidence type="ECO:0000313" key="8">
    <source>
        <dbReference type="Proteomes" id="UP000663791"/>
    </source>
</evidence>
<dbReference type="Pfam" id="PF00717">
    <property type="entry name" value="Peptidase_S24"/>
    <property type="match status" value="1"/>
</dbReference>
<dbReference type="Gene3D" id="2.10.109.10">
    <property type="entry name" value="Umud Fragment, subunit A"/>
    <property type="match status" value="1"/>
</dbReference>
<dbReference type="GO" id="GO:0003677">
    <property type="term" value="F:DNA binding"/>
    <property type="evidence" value="ECO:0007669"/>
    <property type="project" value="UniProtKB-KW"/>
</dbReference>
<dbReference type="InterPro" id="IPR036286">
    <property type="entry name" value="LexA/Signal_pep-like_sf"/>
</dbReference>
<dbReference type="InterPro" id="IPR015927">
    <property type="entry name" value="Peptidase_S24_S26A/B/C"/>
</dbReference>
<dbReference type="Proteomes" id="UP000663791">
    <property type="component" value="Unassembled WGS sequence"/>
</dbReference>
<dbReference type="InterPro" id="IPR019756">
    <property type="entry name" value="Pept_S26A_signal_pept_1_Ser-AS"/>
</dbReference>
<gene>
    <name evidence="7" type="ORF">JK386_15200</name>
</gene>